<proteinExistence type="predicted"/>
<organism evidence="1 2">
    <name type="scientific">Trifolium medium</name>
    <dbReference type="NCBI Taxonomy" id="97028"/>
    <lineage>
        <taxon>Eukaryota</taxon>
        <taxon>Viridiplantae</taxon>
        <taxon>Streptophyta</taxon>
        <taxon>Embryophyta</taxon>
        <taxon>Tracheophyta</taxon>
        <taxon>Spermatophyta</taxon>
        <taxon>Magnoliopsida</taxon>
        <taxon>eudicotyledons</taxon>
        <taxon>Gunneridae</taxon>
        <taxon>Pentapetalae</taxon>
        <taxon>rosids</taxon>
        <taxon>fabids</taxon>
        <taxon>Fabales</taxon>
        <taxon>Fabaceae</taxon>
        <taxon>Papilionoideae</taxon>
        <taxon>50 kb inversion clade</taxon>
        <taxon>NPAAA clade</taxon>
        <taxon>Hologalegina</taxon>
        <taxon>IRL clade</taxon>
        <taxon>Trifolieae</taxon>
        <taxon>Trifolium</taxon>
    </lineage>
</organism>
<feature type="non-terminal residue" evidence="1">
    <location>
        <position position="1"/>
    </location>
</feature>
<reference evidence="1 2" key="1">
    <citation type="journal article" date="2018" name="Front. Plant Sci.">
        <title>Red Clover (Trifolium pratense) and Zigzag Clover (T. medium) - A Picture of Genomic Similarities and Differences.</title>
        <authorList>
            <person name="Dluhosova J."/>
            <person name="Istvanek J."/>
            <person name="Nedelnik J."/>
            <person name="Repkova J."/>
        </authorList>
    </citation>
    <scope>NUCLEOTIDE SEQUENCE [LARGE SCALE GENOMIC DNA]</scope>
    <source>
        <strain evidence="2">cv. 10/8</strain>
        <tissue evidence="1">Leaf</tissue>
    </source>
</reference>
<sequence>SAKSISISVSFLDFGLVGKLPSNWKQKKLVFQSDAGVERSTCCVARNAIVLLGFWSAHGVRRGQGCVACS</sequence>
<protein>
    <submittedName>
        <fullName evidence="1">Uncharacterized protein</fullName>
    </submittedName>
</protein>
<evidence type="ECO:0000313" key="2">
    <source>
        <dbReference type="Proteomes" id="UP000265520"/>
    </source>
</evidence>
<evidence type="ECO:0000313" key="1">
    <source>
        <dbReference type="EMBL" id="MCI11712.1"/>
    </source>
</evidence>
<dbReference type="EMBL" id="LXQA010081232">
    <property type="protein sequence ID" value="MCI11712.1"/>
    <property type="molecule type" value="Genomic_DNA"/>
</dbReference>
<keyword evidence="2" id="KW-1185">Reference proteome</keyword>
<dbReference type="AlphaFoldDB" id="A0A392PIV5"/>
<accession>A0A392PIV5</accession>
<dbReference type="Proteomes" id="UP000265520">
    <property type="component" value="Unassembled WGS sequence"/>
</dbReference>
<name>A0A392PIV5_9FABA</name>
<comment type="caution">
    <text evidence="1">The sequence shown here is derived from an EMBL/GenBank/DDBJ whole genome shotgun (WGS) entry which is preliminary data.</text>
</comment>